<keyword evidence="3 10" id="KW-0662">Pyridine nucleotide biosynthesis</keyword>
<keyword evidence="6 10" id="KW-0547">Nucleotide-binding</keyword>
<keyword evidence="13" id="KW-1185">Reference proteome</keyword>
<keyword evidence="4 10" id="KW-0808">Transferase</keyword>
<evidence type="ECO:0000313" key="12">
    <source>
        <dbReference type="EMBL" id="OXM86163.1"/>
    </source>
</evidence>
<proteinExistence type="inferred from homology"/>
<evidence type="ECO:0000256" key="5">
    <source>
        <dbReference type="ARBA" id="ARBA00022695"/>
    </source>
</evidence>
<dbReference type="RefSeq" id="WP_094015312.1">
    <property type="nucleotide sequence ID" value="NZ_NMQW01000017.1"/>
</dbReference>
<name>A0A229US51_9BACL</name>
<dbReference type="GO" id="GO:0009435">
    <property type="term" value="P:NAD+ biosynthetic process"/>
    <property type="evidence" value="ECO:0007669"/>
    <property type="project" value="UniProtKB-UniRule"/>
</dbReference>
<keyword evidence="7 10" id="KW-0067">ATP-binding</keyword>
<evidence type="ECO:0000313" key="13">
    <source>
        <dbReference type="Proteomes" id="UP000215509"/>
    </source>
</evidence>
<keyword evidence="5 10" id="KW-0548">Nucleotidyltransferase</keyword>
<dbReference type="Proteomes" id="UP000215509">
    <property type="component" value="Unassembled WGS sequence"/>
</dbReference>
<protein>
    <recommendedName>
        <fullName evidence="10">Probable nicotinate-nucleotide adenylyltransferase</fullName>
        <ecNumber evidence="10">2.7.7.18</ecNumber>
    </recommendedName>
    <alternativeName>
        <fullName evidence="10">Deamido-NAD(+) diphosphorylase</fullName>
    </alternativeName>
    <alternativeName>
        <fullName evidence="10">Deamido-NAD(+) pyrophosphorylase</fullName>
    </alternativeName>
    <alternativeName>
        <fullName evidence="10">Nicotinate mononucleotide adenylyltransferase</fullName>
        <shortName evidence="10">NaMN adenylyltransferase</shortName>
    </alternativeName>
</protein>
<dbReference type="CDD" id="cd02165">
    <property type="entry name" value="NMNAT"/>
    <property type="match status" value="1"/>
</dbReference>
<evidence type="ECO:0000259" key="11">
    <source>
        <dbReference type="Pfam" id="PF01467"/>
    </source>
</evidence>
<feature type="domain" description="Cytidyltransferase-like" evidence="11">
    <location>
        <begin position="5"/>
        <end position="168"/>
    </location>
</feature>
<evidence type="ECO:0000256" key="8">
    <source>
        <dbReference type="ARBA" id="ARBA00023027"/>
    </source>
</evidence>
<dbReference type="NCBIfam" id="NF000841">
    <property type="entry name" value="PRK00071.1-4"/>
    <property type="match status" value="1"/>
</dbReference>
<evidence type="ECO:0000256" key="7">
    <source>
        <dbReference type="ARBA" id="ARBA00022840"/>
    </source>
</evidence>
<evidence type="ECO:0000256" key="4">
    <source>
        <dbReference type="ARBA" id="ARBA00022679"/>
    </source>
</evidence>
<keyword evidence="8 10" id="KW-0520">NAD</keyword>
<comment type="pathway">
    <text evidence="2 10">Cofactor biosynthesis; NAD(+) biosynthesis; deamido-NAD(+) from nicotinate D-ribonucleotide: step 1/1.</text>
</comment>
<comment type="function">
    <text evidence="1 10">Catalyzes the reversible adenylation of nicotinate mononucleotide (NaMN) to nicotinic acid adenine dinucleotide (NaAD).</text>
</comment>
<gene>
    <name evidence="10 12" type="primary">nadD</name>
    <name evidence="12" type="ORF">CF651_13185</name>
</gene>
<dbReference type="Gene3D" id="3.40.50.620">
    <property type="entry name" value="HUPs"/>
    <property type="match status" value="1"/>
</dbReference>
<dbReference type="OrthoDB" id="5295945at2"/>
<dbReference type="GO" id="GO:0005524">
    <property type="term" value="F:ATP binding"/>
    <property type="evidence" value="ECO:0007669"/>
    <property type="project" value="UniProtKB-KW"/>
</dbReference>
<dbReference type="InterPro" id="IPR005248">
    <property type="entry name" value="NadD/NMNAT"/>
</dbReference>
<dbReference type="PANTHER" id="PTHR39321">
    <property type="entry name" value="NICOTINATE-NUCLEOTIDE ADENYLYLTRANSFERASE-RELATED"/>
    <property type="match status" value="1"/>
</dbReference>
<comment type="catalytic activity">
    <reaction evidence="9 10">
        <text>nicotinate beta-D-ribonucleotide + ATP + H(+) = deamido-NAD(+) + diphosphate</text>
        <dbReference type="Rhea" id="RHEA:22860"/>
        <dbReference type="ChEBI" id="CHEBI:15378"/>
        <dbReference type="ChEBI" id="CHEBI:30616"/>
        <dbReference type="ChEBI" id="CHEBI:33019"/>
        <dbReference type="ChEBI" id="CHEBI:57502"/>
        <dbReference type="ChEBI" id="CHEBI:58437"/>
        <dbReference type="EC" id="2.7.7.18"/>
    </reaction>
</comment>
<evidence type="ECO:0000256" key="3">
    <source>
        <dbReference type="ARBA" id="ARBA00022642"/>
    </source>
</evidence>
<reference evidence="12 13" key="1">
    <citation type="submission" date="2017-07" db="EMBL/GenBank/DDBJ databases">
        <title>Genome sequencing and assembly of Paenibacillus rigui.</title>
        <authorList>
            <person name="Mayilraj S."/>
        </authorList>
    </citation>
    <scope>NUCLEOTIDE SEQUENCE [LARGE SCALE GENOMIC DNA]</scope>
    <source>
        <strain evidence="12 13">JCM 16352</strain>
    </source>
</reference>
<dbReference type="InterPro" id="IPR004821">
    <property type="entry name" value="Cyt_trans-like"/>
</dbReference>
<dbReference type="AlphaFoldDB" id="A0A229US51"/>
<dbReference type="NCBIfam" id="TIGR00482">
    <property type="entry name" value="nicotinate (nicotinamide) nucleotide adenylyltransferase"/>
    <property type="match status" value="1"/>
</dbReference>
<dbReference type="HAMAP" id="MF_00244">
    <property type="entry name" value="NaMN_adenylyltr"/>
    <property type="match status" value="1"/>
</dbReference>
<dbReference type="EMBL" id="NMQW01000017">
    <property type="protein sequence ID" value="OXM86163.1"/>
    <property type="molecule type" value="Genomic_DNA"/>
</dbReference>
<comment type="similarity">
    <text evidence="10">Belongs to the NadD family.</text>
</comment>
<organism evidence="12 13">
    <name type="scientific">Paenibacillus rigui</name>
    <dbReference type="NCBI Taxonomy" id="554312"/>
    <lineage>
        <taxon>Bacteria</taxon>
        <taxon>Bacillati</taxon>
        <taxon>Bacillota</taxon>
        <taxon>Bacilli</taxon>
        <taxon>Bacillales</taxon>
        <taxon>Paenibacillaceae</taxon>
        <taxon>Paenibacillus</taxon>
    </lineage>
</organism>
<dbReference type="NCBIfam" id="NF000840">
    <property type="entry name" value="PRK00071.1-3"/>
    <property type="match status" value="1"/>
</dbReference>
<dbReference type="Pfam" id="PF01467">
    <property type="entry name" value="CTP_transf_like"/>
    <property type="match status" value="1"/>
</dbReference>
<evidence type="ECO:0000256" key="6">
    <source>
        <dbReference type="ARBA" id="ARBA00022741"/>
    </source>
</evidence>
<dbReference type="InterPro" id="IPR014729">
    <property type="entry name" value="Rossmann-like_a/b/a_fold"/>
</dbReference>
<dbReference type="SUPFAM" id="SSF52374">
    <property type="entry name" value="Nucleotidylyl transferase"/>
    <property type="match status" value="1"/>
</dbReference>
<evidence type="ECO:0000256" key="1">
    <source>
        <dbReference type="ARBA" id="ARBA00002324"/>
    </source>
</evidence>
<dbReference type="GO" id="GO:0004515">
    <property type="term" value="F:nicotinate-nucleotide adenylyltransferase activity"/>
    <property type="evidence" value="ECO:0007669"/>
    <property type="project" value="UniProtKB-UniRule"/>
</dbReference>
<dbReference type="NCBIfam" id="TIGR00125">
    <property type="entry name" value="cyt_tran_rel"/>
    <property type="match status" value="1"/>
</dbReference>
<evidence type="ECO:0000256" key="2">
    <source>
        <dbReference type="ARBA" id="ARBA00005019"/>
    </source>
</evidence>
<dbReference type="EC" id="2.7.7.18" evidence="10"/>
<evidence type="ECO:0000256" key="10">
    <source>
        <dbReference type="HAMAP-Rule" id="MF_00244"/>
    </source>
</evidence>
<comment type="caution">
    <text evidence="12">The sequence shown here is derived from an EMBL/GenBank/DDBJ whole genome shotgun (WGS) entry which is preliminary data.</text>
</comment>
<dbReference type="PANTHER" id="PTHR39321:SF3">
    <property type="entry name" value="PHOSPHOPANTETHEINE ADENYLYLTRANSFERASE"/>
    <property type="match status" value="1"/>
</dbReference>
<sequence length="199" mass="22546">MKVGIMGGTFDPIHIGHLIAAQHAYEQAGLDEVWFMPTNVPPHKEHAPKASAEQRLHMVKLAVESHPYFRPLDIELRKGGISYSIDTVKLLLQEHPGIHFSYIIGADMVQFLPKWYQIGELVHLISFIGLKRPGYILDLEDLPEQVQAAVTLAEMPLMELSSTRIRNRIANGQSVRYMVPDRVYEYIEENGIYGTQAVD</sequence>
<evidence type="ECO:0000256" key="9">
    <source>
        <dbReference type="ARBA" id="ARBA00048721"/>
    </source>
</evidence>
<dbReference type="UniPathway" id="UPA00253">
    <property type="reaction ID" value="UER00332"/>
</dbReference>
<accession>A0A229US51</accession>